<dbReference type="OrthoDB" id="786450at2759"/>
<sequence length="144" mass="16441">MASPENLGKKKSIPVSPKTPRDEGYESESRLESLPLEILVNVLCHLHHDRDQLKAVFHVSPRLREAIVIARRVHFNYVTPDALRVTKPPPIKCEQSPPSQEEWEEFAIKRREVAGFFALGSLLRLRPVGHQQIDDITSSYRLSP</sequence>
<dbReference type="InterPro" id="IPR045286">
    <property type="entry name" value="FBS1-like"/>
</dbReference>
<feature type="compositionally biased region" description="Basic and acidic residues" evidence="1">
    <location>
        <begin position="19"/>
        <end position="28"/>
    </location>
</feature>
<dbReference type="PANTHER" id="PTHR34049">
    <property type="entry name" value="F-BOX PROTEIN SKIP27"/>
    <property type="match status" value="1"/>
</dbReference>
<dbReference type="AlphaFoldDB" id="A0A5N6R630"/>
<evidence type="ECO:0000313" key="3">
    <source>
        <dbReference type="Proteomes" id="UP000327013"/>
    </source>
</evidence>
<evidence type="ECO:0000313" key="2">
    <source>
        <dbReference type="EMBL" id="KAE8055207.1"/>
    </source>
</evidence>
<accession>A0A5N6R630</accession>
<evidence type="ECO:0000256" key="1">
    <source>
        <dbReference type="SAM" id="MobiDB-lite"/>
    </source>
</evidence>
<dbReference type="InterPro" id="IPR036047">
    <property type="entry name" value="F-box-like_dom_sf"/>
</dbReference>
<dbReference type="SUPFAM" id="SSF81383">
    <property type="entry name" value="F-box domain"/>
    <property type="match status" value="1"/>
</dbReference>
<dbReference type="Proteomes" id="UP000327013">
    <property type="component" value="Chromosome 5"/>
</dbReference>
<name>A0A5N6R630_9ROSI</name>
<keyword evidence="3" id="KW-1185">Reference proteome</keyword>
<evidence type="ECO:0008006" key="4">
    <source>
        <dbReference type="Google" id="ProtNLM"/>
    </source>
</evidence>
<reference evidence="2 3" key="1">
    <citation type="submission" date="2019-06" db="EMBL/GenBank/DDBJ databases">
        <title>A chromosomal-level reference genome of Carpinus fangiana (Coryloideae, Betulaceae).</title>
        <authorList>
            <person name="Yang X."/>
            <person name="Wang Z."/>
            <person name="Zhang L."/>
            <person name="Hao G."/>
            <person name="Liu J."/>
            <person name="Yang Y."/>
        </authorList>
    </citation>
    <scope>NUCLEOTIDE SEQUENCE [LARGE SCALE GENOMIC DNA]</scope>
    <source>
        <strain evidence="2">Cfa_2016G</strain>
        <tissue evidence="2">Leaf</tissue>
    </source>
</reference>
<dbReference type="EMBL" id="CM017325">
    <property type="protein sequence ID" value="KAE8055207.1"/>
    <property type="molecule type" value="Genomic_DNA"/>
</dbReference>
<dbReference type="PANTHER" id="PTHR34049:SF2">
    <property type="entry name" value="F-BOX DOMAIN CONTAINING PROTEIN, EXPRESSED"/>
    <property type="match status" value="1"/>
</dbReference>
<gene>
    <name evidence="2" type="ORF">FH972_012064</name>
</gene>
<proteinExistence type="predicted"/>
<organism evidence="2 3">
    <name type="scientific">Carpinus fangiana</name>
    <dbReference type="NCBI Taxonomy" id="176857"/>
    <lineage>
        <taxon>Eukaryota</taxon>
        <taxon>Viridiplantae</taxon>
        <taxon>Streptophyta</taxon>
        <taxon>Embryophyta</taxon>
        <taxon>Tracheophyta</taxon>
        <taxon>Spermatophyta</taxon>
        <taxon>Magnoliopsida</taxon>
        <taxon>eudicotyledons</taxon>
        <taxon>Gunneridae</taxon>
        <taxon>Pentapetalae</taxon>
        <taxon>rosids</taxon>
        <taxon>fabids</taxon>
        <taxon>Fagales</taxon>
        <taxon>Betulaceae</taxon>
        <taxon>Carpinus</taxon>
    </lineage>
</organism>
<protein>
    <recommendedName>
        <fullName evidence="4">F-box domain-containing protein</fullName>
    </recommendedName>
</protein>
<feature type="region of interest" description="Disordered" evidence="1">
    <location>
        <begin position="1"/>
        <end position="28"/>
    </location>
</feature>